<evidence type="ECO:0000259" key="2">
    <source>
        <dbReference type="PROSITE" id="PS50030"/>
    </source>
</evidence>
<dbReference type="SUPFAM" id="SSF48452">
    <property type="entry name" value="TPR-like"/>
    <property type="match status" value="1"/>
</dbReference>
<comment type="caution">
    <text evidence="4">The sequence shown here is derived from an EMBL/GenBank/DDBJ whole genome shotgun (WGS) entry which is preliminary data.</text>
</comment>
<sequence length="605" mass="69606">MAQKKYLIAKLTDCLRGDKIQLWKPPYTNEKKEAGKEMKELVQKYSSKLNINESDTENMLEEIRCKAIERGTGNEHFKATGIARLDIYLPRRKSRKIPLETNLFITGKELRSQIAQEHDLEENTIKIIINKKQLELGKTLEEQGVTHNAKVMVLQLEQSDDETRRKVQEEELKCKKEREINEKMQRTKKSLEILAESEEYLDEDTHPYLDIANQTGRSIEVPLRSKKALVLAMGYHEKGRALMKKKEYEIALPYLLDADKHFCECTTELLNTVDNYAVLQLDIVWCYFRLEQLDCLDDAEKKLCTAHRCFQRCYGENHERLIDIKGSYGREAVLFLRLYLLQGIGHYHSGREKEAAEYIQKASRLYEELSVDPEKVDCLSLLGFSEQEARLALRACHGNVEYAANLITNRREEAAQIRREERAKRQQRREEINTLTSMGYSERAAQMALRHTQGNVDQAFQFILDNPELLLEDDDLVAMDQFQVSQESIDQLMYMGFSRESAEQALKVFKGNIHLASQTLARYGGVLPASLLLSPEASSPSEESASSKDSPTESAGSSSSPTDEDVEIDAVNEIRDDIPEHEEDYLDLTLEEEGQIIHEYLSYIQ</sequence>
<dbReference type="AlphaFoldDB" id="A0A7K9I0I8"/>
<dbReference type="Gene3D" id="1.10.8.10">
    <property type="entry name" value="DNA helicase RuvA subunit, C-terminal domain"/>
    <property type="match status" value="3"/>
</dbReference>
<evidence type="ECO:0000313" key="4">
    <source>
        <dbReference type="EMBL" id="NXH19569.1"/>
    </source>
</evidence>
<dbReference type="Gene3D" id="3.10.20.90">
    <property type="entry name" value="Phosphatidylinositol 3-kinase Catalytic Subunit, Chain A, domain 1"/>
    <property type="match status" value="1"/>
</dbReference>
<dbReference type="PANTHER" id="PTHR12948:SF3">
    <property type="entry name" value="NEDD8 ULTIMATE BUSTER 1"/>
    <property type="match status" value="1"/>
</dbReference>
<dbReference type="InterPro" id="IPR058666">
    <property type="entry name" value="SASH1/NUB1_homeodomain"/>
</dbReference>
<reference evidence="4 5" key="1">
    <citation type="submission" date="2019-09" db="EMBL/GenBank/DDBJ databases">
        <title>Bird 10,000 Genomes (B10K) Project - Family phase.</title>
        <authorList>
            <person name="Zhang G."/>
        </authorList>
    </citation>
    <scope>NUCLEOTIDE SEQUENCE [LARGE SCALE GENOMIC DNA]</scope>
    <source>
        <strain evidence="4">B10K-DU-001-16</strain>
        <tissue evidence="4">Muscle</tissue>
    </source>
</reference>
<dbReference type="CDD" id="cd14291">
    <property type="entry name" value="UBA1_NUB1_like"/>
    <property type="match status" value="1"/>
</dbReference>
<dbReference type="InterPro" id="IPR041207">
    <property type="entry name" value="NUB1_ubiquitin-like_dom"/>
</dbReference>
<protein>
    <submittedName>
        <fullName evidence="4">NUB1 protein</fullName>
    </submittedName>
</protein>
<dbReference type="Pfam" id="PF26285">
    <property type="entry name" value="SASH1_Homeodomain"/>
    <property type="match status" value="1"/>
</dbReference>
<dbReference type="EMBL" id="VWZO01016943">
    <property type="protein sequence ID" value="NXH19569.1"/>
    <property type="molecule type" value="Genomic_DNA"/>
</dbReference>
<gene>
    <name evidence="4" type="primary">Nub1</name>
    <name evidence="4" type="ORF">BUCCAP_R01646</name>
</gene>
<feature type="domain" description="Ubiquitin-like" evidence="3">
    <location>
        <begin position="85"/>
        <end position="160"/>
    </location>
</feature>
<name>A0A7K9I0I8_9PICI</name>
<feature type="non-terminal residue" evidence="4">
    <location>
        <position position="605"/>
    </location>
</feature>
<accession>A0A7K9I0I8</accession>
<dbReference type="Proteomes" id="UP000534107">
    <property type="component" value="Unassembled WGS sequence"/>
</dbReference>
<dbReference type="Pfam" id="PF18037">
    <property type="entry name" value="Ubiquitin_5"/>
    <property type="match status" value="1"/>
</dbReference>
<dbReference type="InterPro" id="IPR039749">
    <property type="entry name" value="NUB1"/>
</dbReference>
<feature type="region of interest" description="Disordered" evidence="1">
    <location>
        <begin position="535"/>
        <end position="580"/>
    </location>
</feature>
<dbReference type="InterPro" id="IPR011990">
    <property type="entry name" value="TPR-like_helical_dom_sf"/>
</dbReference>
<dbReference type="SUPFAM" id="SSF46934">
    <property type="entry name" value="UBA-like"/>
    <property type="match status" value="3"/>
</dbReference>
<evidence type="ECO:0000313" key="5">
    <source>
        <dbReference type="Proteomes" id="UP000534107"/>
    </source>
</evidence>
<dbReference type="PANTHER" id="PTHR12948">
    <property type="entry name" value="NEDD8 ULTIMATE BUSTER-1 BS4 PROTEIN"/>
    <property type="match status" value="1"/>
</dbReference>
<dbReference type="InterPro" id="IPR029071">
    <property type="entry name" value="Ubiquitin-like_domsf"/>
</dbReference>
<dbReference type="OrthoDB" id="434245at2759"/>
<dbReference type="PROSITE" id="PS50030">
    <property type="entry name" value="UBA"/>
    <property type="match status" value="3"/>
</dbReference>
<dbReference type="InterPro" id="IPR009060">
    <property type="entry name" value="UBA-like_sf"/>
</dbReference>
<proteinExistence type="predicted"/>
<dbReference type="InterPro" id="IPR000626">
    <property type="entry name" value="Ubiquitin-like_dom"/>
</dbReference>
<feature type="domain" description="UBA" evidence="2">
    <location>
        <begin position="427"/>
        <end position="466"/>
    </location>
</feature>
<dbReference type="SMART" id="SM00165">
    <property type="entry name" value="UBA"/>
    <property type="match status" value="3"/>
</dbReference>
<dbReference type="CDD" id="cd17062">
    <property type="entry name" value="Ubl_NUB1"/>
    <property type="match status" value="1"/>
</dbReference>
<evidence type="ECO:0000259" key="3">
    <source>
        <dbReference type="PROSITE" id="PS50053"/>
    </source>
</evidence>
<feature type="compositionally biased region" description="Low complexity" evidence="1">
    <location>
        <begin position="535"/>
        <end position="561"/>
    </location>
</feature>
<dbReference type="GO" id="GO:2000058">
    <property type="term" value="P:regulation of ubiquitin-dependent protein catabolic process"/>
    <property type="evidence" value="ECO:0007669"/>
    <property type="project" value="TreeGrafter"/>
</dbReference>
<evidence type="ECO:0000256" key="1">
    <source>
        <dbReference type="SAM" id="MobiDB-lite"/>
    </source>
</evidence>
<organism evidence="4 5">
    <name type="scientific">Bucco capensis</name>
    <name type="common">collared puffbird</name>
    <dbReference type="NCBI Taxonomy" id="135168"/>
    <lineage>
        <taxon>Eukaryota</taxon>
        <taxon>Metazoa</taxon>
        <taxon>Chordata</taxon>
        <taxon>Craniata</taxon>
        <taxon>Vertebrata</taxon>
        <taxon>Euteleostomi</taxon>
        <taxon>Archelosauria</taxon>
        <taxon>Archosauria</taxon>
        <taxon>Dinosauria</taxon>
        <taxon>Saurischia</taxon>
        <taxon>Theropoda</taxon>
        <taxon>Coelurosauria</taxon>
        <taxon>Aves</taxon>
        <taxon>Neognathae</taxon>
        <taxon>Neoaves</taxon>
        <taxon>Telluraves</taxon>
        <taxon>Coraciimorphae</taxon>
        <taxon>Piciformes</taxon>
        <taxon>Bucconidae</taxon>
        <taxon>Bucco</taxon>
    </lineage>
</organism>
<dbReference type="Pfam" id="PF00627">
    <property type="entry name" value="UBA"/>
    <property type="match status" value="3"/>
</dbReference>
<keyword evidence="5" id="KW-1185">Reference proteome</keyword>
<dbReference type="InterPro" id="IPR015940">
    <property type="entry name" value="UBA"/>
</dbReference>
<feature type="domain" description="UBA" evidence="2">
    <location>
        <begin position="483"/>
        <end position="523"/>
    </location>
</feature>
<feature type="non-terminal residue" evidence="4">
    <location>
        <position position="1"/>
    </location>
</feature>
<dbReference type="SUPFAM" id="SSF54236">
    <property type="entry name" value="Ubiquitin-like"/>
    <property type="match status" value="1"/>
</dbReference>
<feature type="domain" description="UBA" evidence="2">
    <location>
        <begin position="370"/>
        <end position="410"/>
    </location>
</feature>
<dbReference type="PROSITE" id="PS50053">
    <property type="entry name" value="UBIQUITIN_2"/>
    <property type="match status" value="1"/>
</dbReference>